<dbReference type="InterPro" id="IPR018060">
    <property type="entry name" value="HTH_AraC"/>
</dbReference>
<dbReference type="SUPFAM" id="SSF46689">
    <property type="entry name" value="Homeodomain-like"/>
    <property type="match status" value="1"/>
</dbReference>
<feature type="transmembrane region" description="Helical" evidence="4">
    <location>
        <begin position="36"/>
        <end position="54"/>
    </location>
</feature>
<feature type="transmembrane region" description="Helical" evidence="4">
    <location>
        <begin position="118"/>
        <end position="138"/>
    </location>
</feature>
<dbReference type="EMBL" id="MAUJ01000001">
    <property type="protein sequence ID" value="OCQ23896.1"/>
    <property type="molecule type" value="Genomic_DNA"/>
</dbReference>
<evidence type="ECO:0000256" key="3">
    <source>
        <dbReference type="ARBA" id="ARBA00023163"/>
    </source>
</evidence>
<dbReference type="OrthoDB" id="345413at2"/>
<dbReference type="Gene3D" id="1.10.10.60">
    <property type="entry name" value="Homeodomain-like"/>
    <property type="match status" value="2"/>
</dbReference>
<keyword evidence="1" id="KW-0805">Transcription regulation</keyword>
<reference evidence="7" key="1">
    <citation type="submission" date="2016-07" db="EMBL/GenBank/DDBJ databases">
        <authorList>
            <person name="Florea S."/>
            <person name="Webb J.S."/>
            <person name="Jaromczyk J."/>
            <person name="Schardl C.L."/>
        </authorList>
    </citation>
    <scope>NUCLEOTIDE SEQUENCE [LARGE SCALE GENOMIC DNA]</scope>
    <source>
        <strain evidence="7">IPB1</strain>
    </source>
</reference>
<keyword evidence="2" id="KW-0238">DNA-binding</keyword>
<dbReference type="Pfam" id="PF12833">
    <property type="entry name" value="HTH_18"/>
    <property type="match status" value="1"/>
</dbReference>
<keyword evidence="4" id="KW-1133">Transmembrane helix</keyword>
<feature type="transmembrane region" description="Helical" evidence="4">
    <location>
        <begin position="60"/>
        <end position="82"/>
    </location>
</feature>
<proteinExistence type="predicted"/>
<evidence type="ECO:0000313" key="7">
    <source>
        <dbReference type="Proteomes" id="UP000093366"/>
    </source>
</evidence>
<evidence type="ECO:0000256" key="4">
    <source>
        <dbReference type="SAM" id="Phobius"/>
    </source>
</evidence>
<feature type="transmembrane region" description="Helical" evidence="4">
    <location>
        <begin position="6"/>
        <end position="24"/>
    </location>
</feature>
<dbReference type="GO" id="GO:0043565">
    <property type="term" value="F:sequence-specific DNA binding"/>
    <property type="evidence" value="ECO:0007669"/>
    <property type="project" value="InterPro"/>
</dbReference>
<keyword evidence="3" id="KW-0804">Transcription</keyword>
<dbReference type="Proteomes" id="UP000093366">
    <property type="component" value="Unassembled WGS sequence"/>
</dbReference>
<dbReference type="RefSeq" id="WP_065789900.1">
    <property type="nucleotide sequence ID" value="NZ_MAUJ01000001.1"/>
</dbReference>
<feature type="domain" description="HTH araC/xylS-type" evidence="5">
    <location>
        <begin position="240"/>
        <end position="340"/>
    </location>
</feature>
<gene>
    <name evidence="6" type="ORF">A7985_08135</name>
</gene>
<dbReference type="AlphaFoldDB" id="A0A1C0TX42"/>
<keyword evidence="4" id="KW-0472">Membrane</keyword>
<dbReference type="GO" id="GO:0003700">
    <property type="term" value="F:DNA-binding transcription factor activity"/>
    <property type="evidence" value="ECO:0007669"/>
    <property type="project" value="InterPro"/>
</dbReference>
<evidence type="ECO:0000313" key="6">
    <source>
        <dbReference type="EMBL" id="OCQ23896.1"/>
    </source>
</evidence>
<sequence>MIAESLKVMHIITVSYVLFVTLSLRMIQGKLAIDQALSLTVFWLLVITPMFEYIGLAWNYIPYFLVAFSHSSILLVGPVILLYIQPQKGHRFDVYRFSIALFPFAIFFTARLLERNDIPSLIILVYISSLTYYQYIFFKKLKSKNKEKEEKKPKYDLISKEKIIVFYFILSIAYAAQVIADKLGSPYLRFILDITNILTFSYVLLLSKNYIILIKGSFSPPSKDSKFTHELIKSKKEILDNLLKVEKIHLRSELSLSCLAKELELSPNQTSELLNKHLKTSFYSLINKYRVKSAMSRIMSSDEELSITELYMSSGFSNKNTFYKEFKKEFDISPRKFIKSRLIDKP</sequence>
<dbReference type="PANTHER" id="PTHR43280:SF29">
    <property type="entry name" value="ARAC-FAMILY TRANSCRIPTIONAL REGULATOR"/>
    <property type="match status" value="1"/>
</dbReference>
<feature type="transmembrane region" description="Helical" evidence="4">
    <location>
        <begin position="186"/>
        <end position="205"/>
    </location>
</feature>
<protein>
    <recommendedName>
        <fullName evidence="5">HTH araC/xylS-type domain-containing protein</fullName>
    </recommendedName>
</protein>
<dbReference type="PROSITE" id="PS01124">
    <property type="entry name" value="HTH_ARAC_FAMILY_2"/>
    <property type="match status" value="1"/>
</dbReference>
<name>A0A1C0TX42_9GAMM</name>
<feature type="transmembrane region" description="Helical" evidence="4">
    <location>
        <begin position="163"/>
        <end position="180"/>
    </location>
</feature>
<comment type="caution">
    <text evidence="6">The sequence shown here is derived from an EMBL/GenBank/DDBJ whole genome shotgun (WGS) entry which is preliminary data.</text>
</comment>
<keyword evidence="4" id="KW-0812">Transmembrane</keyword>
<organism evidence="6 7">
    <name type="scientific">Pseudoalteromonas luteoviolacea</name>
    <dbReference type="NCBI Taxonomy" id="43657"/>
    <lineage>
        <taxon>Bacteria</taxon>
        <taxon>Pseudomonadati</taxon>
        <taxon>Pseudomonadota</taxon>
        <taxon>Gammaproteobacteria</taxon>
        <taxon>Alteromonadales</taxon>
        <taxon>Pseudoalteromonadaceae</taxon>
        <taxon>Pseudoalteromonas</taxon>
    </lineage>
</organism>
<feature type="transmembrane region" description="Helical" evidence="4">
    <location>
        <begin position="94"/>
        <end position="112"/>
    </location>
</feature>
<evidence type="ECO:0000256" key="1">
    <source>
        <dbReference type="ARBA" id="ARBA00023015"/>
    </source>
</evidence>
<dbReference type="PANTHER" id="PTHR43280">
    <property type="entry name" value="ARAC-FAMILY TRANSCRIPTIONAL REGULATOR"/>
    <property type="match status" value="1"/>
</dbReference>
<evidence type="ECO:0000256" key="2">
    <source>
        <dbReference type="ARBA" id="ARBA00023125"/>
    </source>
</evidence>
<dbReference type="SMART" id="SM00342">
    <property type="entry name" value="HTH_ARAC"/>
    <property type="match status" value="1"/>
</dbReference>
<evidence type="ECO:0000259" key="5">
    <source>
        <dbReference type="PROSITE" id="PS01124"/>
    </source>
</evidence>
<accession>A0A1C0TX42</accession>
<dbReference type="InterPro" id="IPR009057">
    <property type="entry name" value="Homeodomain-like_sf"/>
</dbReference>